<accession>A0A931D7H7</accession>
<reference evidence="3" key="1">
    <citation type="submission" date="2020-11" db="EMBL/GenBank/DDBJ databases">
        <title>Sequencing the genomes of 1000 actinobacteria strains.</title>
        <authorList>
            <person name="Klenk H.-P."/>
        </authorList>
    </citation>
    <scope>NUCLEOTIDE SEQUENCE</scope>
    <source>
        <strain evidence="3">DSM 26152</strain>
    </source>
</reference>
<organism evidence="3 4">
    <name type="scientific">Zhihengliuella flava</name>
    <dbReference type="NCBI Taxonomy" id="1285193"/>
    <lineage>
        <taxon>Bacteria</taxon>
        <taxon>Bacillati</taxon>
        <taxon>Actinomycetota</taxon>
        <taxon>Actinomycetes</taxon>
        <taxon>Micrococcales</taxon>
        <taxon>Micrococcaceae</taxon>
        <taxon>Zhihengliuella</taxon>
    </lineage>
</organism>
<dbReference type="EMBL" id="JADOTZ010000001">
    <property type="protein sequence ID" value="MBG6085874.1"/>
    <property type="molecule type" value="Genomic_DNA"/>
</dbReference>
<name>A0A931D7H7_9MICC</name>
<sequence>MTIRYLSLNGLAQRIGVSPHTAKKYADEGRLPEPDALIGDGDRPTKGWLPETVDTWQGARPGRGRKRT</sequence>
<dbReference type="GO" id="GO:0003677">
    <property type="term" value="F:DNA binding"/>
    <property type="evidence" value="ECO:0007669"/>
    <property type="project" value="UniProtKB-KW"/>
</dbReference>
<dbReference type="EMBL" id="JADOTZ010000001">
    <property type="protein sequence ID" value="MBG6085796.1"/>
    <property type="molecule type" value="Genomic_DNA"/>
</dbReference>
<dbReference type="RefSeq" id="WP_196836940.1">
    <property type="nucleotide sequence ID" value="NZ_JADOTZ010000001.1"/>
</dbReference>
<feature type="region of interest" description="Disordered" evidence="1">
    <location>
        <begin position="20"/>
        <end position="68"/>
    </location>
</feature>
<evidence type="ECO:0000313" key="3">
    <source>
        <dbReference type="EMBL" id="MBG6085874.1"/>
    </source>
</evidence>
<dbReference type="Proteomes" id="UP000625033">
    <property type="component" value="Unassembled WGS sequence"/>
</dbReference>
<proteinExistence type="predicted"/>
<keyword evidence="4" id="KW-1185">Reference proteome</keyword>
<keyword evidence="3" id="KW-0238">DNA-binding</keyword>
<feature type="compositionally biased region" description="Basic and acidic residues" evidence="1">
    <location>
        <begin position="24"/>
        <end position="33"/>
    </location>
</feature>
<evidence type="ECO:0000256" key="1">
    <source>
        <dbReference type="SAM" id="MobiDB-lite"/>
    </source>
</evidence>
<evidence type="ECO:0000313" key="2">
    <source>
        <dbReference type="EMBL" id="MBG6085796.1"/>
    </source>
</evidence>
<gene>
    <name evidence="2" type="ORF">IW252_002563</name>
    <name evidence="3" type="ORF">IW252_002641</name>
</gene>
<protein>
    <submittedName>
        <fullName evidence="3">DNA-binding transcriptional regulator AlpA</fullName>
    </submittedName>
</protein>
<evidence type="ECO:0000313" key="4">
    <source>
        <dbReference type="Proteomes" id="UP000625033"/>
    </source>
</evidence>
<comment type="caution">
    <text evidence="3">The sequence shown here is derived from an EMBL/GenBank/DDBJ whole genome shotgun (WGS) entry which is preliminary data.</text>
</comment>
<dbReference type="AlphaFoldDB" id="A0A931D7H7"/>